<name>A0A2P6RK64_ROSCH</name>
<proteinExistence type="predicted"/>
<organism evidence="2 3">
    <name type="scientific">Rosa chinensis</name>
    <name type="common">China rose</name>
    <dbReference type="NCBI Taxonomy" id="74649"/>
    <lineage>
        <taxon>Eukaryota</taxon>
        <taxon>Viridiplantae</taxon>
        <taxon>Streptophyta</taxon>
        <taxon>Embryophyta</taxon>
        <taxon>Tracheophyta</taxon>
        <taxon>Spermatophyta</taxon>
        <taxon>Magnoliopsida</taxon>
        <taxon>eudicotyledons</taxon>
        <taxon>Gunneridae</taxon>
        <taxon>Pentapetalae</taxon>
        <taxon>rosids</taxon>
        <taxon>fabids</taxon>
        <taxon>Rosales</taxon>
        <taxon>Rosaceae</taxon>
        <taxon>Rosoideae</taxon>
        <taxon>Rosoideae incertae sedis</taxon>
        <taxon>Rosa</taxon>
    </lineage>
</organism>
<evidence type="ECO:0000256" key="1">
    <source>
        <dbReference type="SAM" id="MobiDB-lite"/>
    </source>
</evidence>
<dbReference type="Gramene" id="PRQ46818">
    <property type="protein sequence ID" value="PRQ46818"/>
    <property type="gene ID" value="RchiOBHm_Chr2g0093111"/>
</dbReference>
<accession>A0A2P6RK64</accession>
<dbReference type="EMBL" id="PDCK01000040">
    <property type="protein sequence ID" value="PRQ46818.1"/>
    <property type="molecule type" value="Genomic_DNA"/>
</dbReference>
<evidence type="ECO:0000313" key="3">
    <source>
        <dbReference type="Proteomes" id="UP000238479"/>
    </source>
</evidence>
<dbReference type="Proteomes" id="UP000238479">
    <property type="component" value="Chromosome 2"/>
</dbReference>
<feature type="region of interest" description="Disordered" evidence="1">
    <location>
        <begin position="62"/>
        <end position="81"/>
    </location>
</feature>
<protein>
    <submittedName>
        <fullName evidence="2">Uncharacterized protein</fullName>
    </submittedName>
</protein>
<evidence type="ECO:0000313" key="2">
    <source>
        <dbReference type="EMBL" id="PRQ46818.1"/>
    </source>
</evidence>
<comment type="caution">
    <text evidence="2">The sequence shown here is derived from an EMBL/GenBank/DDBJ whole genome shotgun (WGS) entry which is preliminary data.</text>
</comment>
<reference evidence="2 3" key="1">
    <citation type="journal article" date="2018" name="Nat. Genet.">
        <title>The Rosa genome provides new insights in the design of modern roses.</title>
        <authorList>
            <person name="Bendahmane M."/>
        </authorList>
    </citation>
    <scope>NUCLEOTIDE SEQUENCE [LARGE SCALE GENOMIC DNA]</scope>
    <source>
        <strain evidence="3">cv. Old Blush</strain>
    </source>
</reference>
<keyword evidence="3" id="KW-1185">Reference proteome</keyword>
<sequence>MFMRDVSRKELISSDVILSEVRTSIRFSQADPYLLPVPGISNVIPKPLRKPVQPVLPVSPTRNAVASVGPRDSKSKYKHNK</sequence>
<gene>
    <name evidence="2" type="ORF">RchiOBHm_Chr2g0093111</name>
</gene>
<dbReference type="AlphaFoldDB" id="A0A2P6RK64"/>